<protein>
    <submittedName>
        <fullName evidence="2">Mitogen-activated protein kinase kinase kinase A</fullName>
    </submittedName>
</protein>
<evidence type="ECO:0000313" key="2">
    <source>
        <dbReference type="EMBL" id="CAK9061059.1"/>
    </source>
</evidence>
<reference evidence="2 4" key="1">
    <citation type="submission" date="2024-02" db="EMBL/GenBank/DDBJ databases">
        <authorList>
            <person name="Chen Y."/>
            <person name="Shah S."/>
            <person name="Dougan E. K."/>
            <person name="Thang M."/>
            <person name="Chan C."/>
        </authorList>
    </citation>
    <scope>NUCLEOTIDE SEQUENCE [LARGE SCALE GENOMIC DNA]</scope>
</reference>
<organism evidence="2 4">
    <name type="scientific">Durusdinium trenchii</name>
    <dbReference type="NCBI Taxonomy" id="1381693"/>
    <lineage>
        <taxon>Eukaryota</taxon>
        <taxon>Sar</taxon>
        <taxon>Alveolata</taxon>
        <taxon>Dinophyceae</taxon>
        <taxon>Suessiales</taxon>
        <taxon>Symbiodiniaceae</taxon>
        <taxon>Durusdinium</taxon>
    </lineage>
</organism>
<keyword evidence="4" id="KW-1185">Reference proteome</keyword>
<evidence type="ECO:0000313" key="3">
    <source>
        <dbReference type="EMBL" id="CAK9061309.1"/>
    </source>
</evidence>
<name>A0ABP0NF87_9DINO</name>
<proteinExistence type="predicted"/>
<dbReference type="GO" id="GO:0016301">
    <property type="term" value="F:kinase activity"/>
    <property type="evidence" value="ECO:0007669"/>
    <property type="project" value="UniProtKB-KW"/>
</dbReference>
<keyword evidence="2" id="KW-0418">Kinase</keyword>
<dbReference type="EMBL" id="CAXAMM010027668">
    <property type="protein sequence ID" value="CAK9061309.1"/>
    <property type="molecule type" value="Genomic_DNA"/>
</dbReference>
<accession>A0ABP0NF87</accession>
<dbReference type="EMBL" id="CAXAMM010027557">
    <property type="protein sequence ID" value="CAK9061059.1"/>
    <property type="molecule type" value="Genomic_DNA"/>
</dbReference>
<feature type="region of interest" description="Disordered" evidence="1">
    <location>
        <begin position="381"/>
        <end position="405"/>
    </location>
</feature>
<evidence type="ECO:0000256" key="1">
    <source>
        <dbReference type="SAM" id="MobiDB-lite"/>
    </source>
</evidence>
<evidence type="ECO:0000313" key="4">
    <source>
        <dbReference type="Proteomes" id="UP001642464"/>
    </source>
</evidence>
<sequence>MALGRWRPGSRTAPSRRRRHFLKRRRKDLRCGKDTTTSQEVDPAITVTPAIPAAVRVGNYYAEDQEEVLRYIAEVHAGLLADHEWLRKNARKLRQENGLTRRYSVPEILAKQHEADGFDVFVDPEEALLMAERAAKDSEWSRVTRPELSTAEAEEIQEGIGFVIATAAGGSPIGVEEVLELLDRSVAGGEIGAAVYLAEHLEARHDGQPPRPLVERLFQVLKALLRPSAATVRPKLEGPWQKAPPGRFGALNPRKSLGRLLERLAPLRREEKDLAKEGTAEVFQAMERLSQSLLPALQRMADGSRGQRRGQMASLVTRVSQENGLSISSALAQALLQQMETQGLLQMKGRDVMLSNTVKAEEQEPLRSFYTDLPLLEAHAKKRLERRRQRQQAREAAKRRKKEKG</sequence>
<dbReference type="Proteomes" id="UP001642464">
    <property type="component" value="Unassembled WGS sequence"/>
</dbReference>
<gene>
    <name evidence="2" type="ORF">SCF082_LOCUS32051</name>
    <name evidence="3" type="ORF">SCF082_LOCUS32135</name>
</gene>
<comment type="caution">
    <text evidence="2">The sequence shown here is derived from an EMBL/GenBank/DDBJ whole genome shotgun (WGS) entry which is preliminary data.</text>
</comment>
<keyword evidence="2" id="KW-0808">Transferase</keyword>